<dbReference type="OrthoDB" id="6431949at2759"/>
<dbReference type="Proteomes" id="UP000886998">
    <property type="component" value="Unassembled WGS sequence"/>
</dbReference>
<dbReference type="InterPro" id="IPR041588">
    <property type="entry name" value="Integrase_H2C2"/>
</dbReference>
<reference evidence="2" key="1">
    <citation type="submission" date="2020-08" db="EMBL/GenBank/DDBJ databases">
        <title>Multicomponent nature underlies the extraordinary mechanical properties of spider dragline silk.</title>
        <authorList>
            <person name="Kono N."/>
            <person name="Nakamura H."/>
            <person name="Mori M."/>
            <person name="Yoshida Y."/>
            <person name="Ohtoshi R."/>
            <person name="Malay A.D."/>
            <person name="Moran D.A.P."/>
            <person name="Tomita M."/>
            <person name="Numata K."/>
            <person name="Arakawa K."/>
        </authorList>
    </citation>
    <scope>NUCLEOTIDE SEQUENCE</scope>
</reference>
<comment type="caution">
    <text evidence="2">The sequence shown here is derived from an EMBL/GenBank/DDBJ whole genome shotgun (WGS) entry which is preliminary data.</text>
</comment>
<sequence length="422" mass="48155">MNLADPDDSLSNLPIEILIGADFYWNVMHSDAPVKLSDSLALVPSSFGWILSGSRSHATVFFNPTVLNISVNTLTQELDNVVRNFWHLESIGIQPIQEKLKLSPHNAELLTNFHQSFKIIDGRLVVHLSWKPEVQLSSSNYDTAIQRFNSWTGRIHVNTELKQKYAKQMQDYINKKEVEDRHCPGTDNPADHLTRGTFPSQLPSLESWWHSPKGLNHDSEACLFKDLSSHSQPLVEVESRKTESRSFYFATTKPIIDISHYSSYTKLLRMTAWILRFHTRIRLQHLGVRIVLSELCSTFWILRGRQAIKKVLHKCLPCKRFKAKCGKQIEAPLPSERVVPSAPFTITGIDFAGPVNIRCLKPRDTACIALFTCATTRALHIELGSDLTTDKFLLALQRFVEISREAVILLKEHEVFNILHHF</sequence>
<dbReference type="Gene3D" id="3.30.420.10">
    <property type="entry name" value="Ribonuclease H-like superfamily/Ribonuclease H"/>
    <property type="match status" value="1"/>
</dbReference>
<accession>A0A8X6MGQ2</accession>
<dbReference type="AlphaFoldDB" id="A0A8X6MGQ2"/>
<protein>
    <recommendedName>
        <fullName evidence="1">Integrase zinc-binding domain-containing protein</fullName>
    </recommendedName>
</protein>
<evidence type="ECO:0000259" key="1">
    <source>
        <dbReference type="Pfam" id="PF17921"/>
    </source>
</evidence>
<proteinExistence type="predicted"/>
<dbReference type="PANTHER" id="PTHR47331:SF6">
    <property type="entry name" value="DOUBLECORTIN DOMAIN-CONTAINING PROTEIN"/>
    <property type="match status" value="1"/>
</dbReference>
<dbReference type="EMBL" id="BMAV01026562">
    <property type="protein sequence ID" value="GFS51613.1"/>
    <property type="molecule type" value="Genomic_DNA"/>
</dbReference>
<keyword evidence="3" id="KW-1185">Reference proteome</keyword>
<dbReference type="InterPro" id="IPR036397">
    <property type="entry name" value="RNaseH_sf"/>
</dbReference>
<dbReference type="GO" id="GO:0003676">
    <property type="term" value="F:nucleic acid binding"/>
    <property type="evidence" value="ECO:0007669"/>
    <property type="project" value="InterPro"/>
</dbReference>
<dbReference type="Pfam" id="PF17921">
    <property type="entry name" value="Integrase_H2C2"/>
    <property type="match status" value="1"/>
</dbReference>
<dbReference type="PANTHER" id="PTHR47331">
    <property type="entry name" value="PHD-TYPE DOMAIN-CONTAINING PROTEIN"/>
    <property type="match status" value="1"/>
</dbReference>
<organism evidence="2 3">
    <name type="scientific">Trichonephila inaurata madagascariensis</name>
    <dbReference type="NCBI Taxonomy" id="2747483"/>
    <lineage>
        <taxon>Eukaryota</taxon>
        <taxon>Metazoa</taxon>
        <taxon>Ecdysozoa</taxon>
        <taxon>Arthropoda</taxon>
        <taxon>Chelicerata</taxon>
        <taxon>Arachnida</taxon>
        <taxon>Araneae</taxon>
        <taxon>Araneomorphae</taxon>
        <taxon>Entelegynae</taxon>
        <taxon>Araneoidea</taxon>
        <taxon>Nephilidae</taxon>
        <taxon>Trichonephila</taxon>
        <taxon>Trichonephila inaurata</taxon>
    </lineage>
</organism>
<evidence type="ECO:0000313" key="3">
    <source>
        <dbReference type="Proteomes" id="UP000886998"/>
    </source>
</evidence>
<gene>
    <name evidence="2" type="primary">AVEN_15610_1</name>
    <name evidence="2" type="ORF">TNIN_350811</name>
</gene>
<name>A0A8X6MGQ2_9ARAC</name>
<evidence type="ECO:0000313" key="2">
    <source>
        <dbReference type="EMBL" id="GFS51613.1"/>
    </source>
</evidence>
<feature type="domain" description="Integrase zinc-binding" evidence="1">
    <location>
        <begin position="275"/>
        <end position="323"/>
    </location>
</feature>